<dbReference type="Pfam" id="PF13247">
    <property type="entry name" value="Fer4_11"/>
    <property type="match status" value="1"/>
</dbReference>
<gene>
    <name evidence="13" type="ORF">CYNAS_LOCUS4359</name>
</gene>
<dbReference type="GO" id="GO:0009061">
    <property type="term" value="P:anaerobic respiration"/>
    <property type="evidence" value="ECO:0007669"/>
    <property type="project" value="TreeGrafter"/>
</dbReference>
<dbReference type="EMBL" id="CATQJL010000096">
    <property type="protein sequence ID" value="CAJ0592376.1"/>
    <property type="molecule type" value="Genomic_DNA"/>
</dbReference>
<comment type="caution">
    <text evidence="13">The sequence shown here is derived from an EMBL/GenBank/DDBJ whole genome shotgun (WGS) entry which is preliminary data.</text>
</comment>
<dbReference type="Pfam" id="PF02613">
    <property type="entry name" value="Nitrate_red_del"/>
    <property type="match status" value="1"/>
</dbReference>
<dbReference type="GO" id="GO:0051082">
    <property type="term" value="F:unfolded protein binding"/>
    <property type="evidence" value="ECO:0007669"/>
    <property type="project" value="InterPro"/>
</dbReference>
<evidence type="ECO:0000256" key="3">
    <source>
        <dbReference type="ARBA" id="ARBA00004196"/>
    </source>
</evidence>
<accession>A0AA36GH70</accession>
<evidence type="ECO:0000313" key="14">
    <source>
        <dbReference type="Proteomes" id="UP001176961"/>
    </source>
</evidence>
<dbReference type="InterPro" id="IPR006547">
    <property type="entry name" value="NO3_Rdtase_bsu"/>
</dbReference>
<evidence type="ECO:0000256" key="8">
    <source>
        <dbReference type="ARBA" id="ARBA00022982"/>
    </source>
</evidence>
<dbReference type="GO" id="GO:0009055">
    <property type="term" value="F:electron transfer activity"/>
    <property type="evidence" value="ECO:0007669"/>
    <property type="project" value="TreeGrafter"/>
</dbReference>
<dbReference type="InterPro" id="IPR029263">
    <property type="entry name" value="Nitr_red_bet_C"/>
</dbReference>
<keyword evidence="8" id="KW-0249">Electron transport</keyword>
<evidence type="ECO:0000259" key="12">
    <source>
        <dbReference type="PROSITE" id="PS51379"/>
    </source>
</evidence>
<dbReference type="GO" id="GO:0016020">
    <property type="term" value="C:membrane"/>
    <property type="evidence" value="ECO:0007669"/>
    <property type="project" value="TreeGrafter"/>
</dbReference>
<proteinExistence type="predicted"/>
<evidence type="ECO:0000256" key="2">
    <source>
        <dbReference type="ARBA" id="ARBA00001966"/>
    </source>
</evidence>
<protein>
    <recommendedName>
        <fullName evidence="12">4Fe-4S ferredoxin-type domain-containing protein</fullName>
    </recommendedName>
</protein>
<evidence type="ECO:0000256" key="4">
    <source>
        <dbReference type="ARBA" id="ARBA00022448"/>
    </source>
</evidence>
<dbReference type="NCBIfam" id="TIGR01660">
    <property type="entry name" value="narH"/>
    <property type="match status" value="1"/>
</dbReference>
<dbReference type="NCBIfam" id="TIGR00684">
    <property type="entry name" value="narJ"/>
    <property type="match status" value="1"/>
</dbReference>
<dbReference type="InterPro" id="IPR020945">
    <property type="entry name" value="DMSO/NO3_reduct_chaperone"/>
</dbReference>
<dbReference type="PANTHER" id="PTHR43518">
    <property type="entry name" value="NITRATE REDUCTASE BETA SUBUNIT"/>
    <property type="match status" value="1"/>
</dbReference>
<dbReference type="InterPro" id="IPR017896">
    <property type="entry name" value="4Fe4S_Fe-S-bd"/>
</dbReference>
<dbReference type="GO" id="GO:0008940">
    <property type="term" value="F:nitrate reductase activity"/>
    <property type="evidence" value="ECO:0007669"/>
    <property type="project" value="InterPro"/>
</dbReference>
<keyword evidence="10" id="KW-0411">Iron-sulfur</keyword>
<organism evidence="13 14">
    <name type="scientific">Cylicocyclus nassatus</name>
    <name type="common">Nematode worm</name>
    <dbReference type="NCBI Taxonomy" id="53992"/>
    <lineage>
        <taxon>Eukaryota</taxon>
        <taxon>Metazoa</taxon>
        <taxon>Ecdysozoa</taxon>
        <taxon>Nematoda</taxon>
        <taxon>Chromadorea</taxon>
        <taxon>Rhabditida</taxon>
        <taxon>Rhabditina</taxon>
        <taxon>Rhabditomorpha</taxon>
        <taxon>Strongyloidea</taxon>
        <taxon>Strongylidae</taxon>
        <taxon>Cylicocyclus</taxon>
    </lineage>
</organism>
<comment type="cofactor">
    <cofactor evidence="1">
        <name>[3Fe-4S] cluster</name>
        <dbReference type="ChEBI" id="CHEBI:21137"/>
    </cofactor>
</comment>
<evidence type="ECO:0000256" key="5">
    <source>
        <dbReference type="ARBA" id="ARBA00022485"/>
    </source>
</evidence>
<keyword evidence="11" id="KW-0534">Nitrate assimilation</keyword>
<keyword evidence="6" id="KW-0479">Metal-binding</keyword>
<feature type="domain" description="4Fe-4S ferredoxin-type" evidence="12">
    <location>
        <begin position="134"/>
        <end position="165"/>
    </location>
</feature>
<dbReference type="SUPFAM" id="SSF89155">
    <property type="entry name" value="TorD-like"/>
    <property type="match status" value="1"/>
</dbReference>
<reference evidence="13" key="1">
    <citation type="submission" date="2023-07" db="EMBL/GenBank/DDBJ databases">
        <authorList>
            <consortium name="CYATHOMIX"/>
        </authorList>
    </citation>
    <scope>NUCLEOTIDE SEQUENCE</scope>
    <source>
        <strain evidence="13">N/A</strain>
    </source>
</reference>
<comment type="cofactor">
    <cofactor evidence="2">
        <name>[4Fe-4S] cluster</name>
        <dbReference type="ChEBI" id="CHEBI:49883"/>
    </cofactor>
</comment>
<evidence type="ECO:0000256" key="11">
    <source>
        <dbReference type="ARBA" id="ARBA00023063"/>
    </source>
</evidence>
<sequence length="590" mass="68648">MYFNNVETRPGVGYPRNWENQEKWKGGWTLDKSGNLALSTGSKGSRLMKLFYHPEQPEITDYFEPWTYDYETLIHTGRKNNQPVARPRSLLTKQKMEVTWGPNWDDDLAGGHHAREDVNLAKMGDDIVFDYEEVFMRYLPRLCNHCLNPACVAACPSGAIYKRDEDGVVLVSQDVCRGWRHCVPSCPYKKIFYNWETNKAEKCVFCYPRLENGLPQICAETCVGRMRYVGVVLYDMDKVQEMASTKDEQEIYQNTVDLILDPNDPEVIKAAREAGISEAFLKAAKKSPVYKLVKQWGVALPLHPEYRTLPMVWYVPPLSPILQRVTSDVYLPDAHEMRVPVQYLANMFTAGNTDILARVLQRILDMREYMRRRETGDEAIAHEVDLTEEQMYAMYKLLALSKYNDRFVIPSDVNVSREDRLEMQHNRGFACPTGDESWYNELGEWKEDTRSVEHPQLRQGLLEFFDYIEETDRKAFEDQYVRIFDFSRNTTMYLSTYELQGTGEQAEELVKYKAFFLENGYDLPKEMPDYIPAILELCAVIEPEKAREVYDYCKPKLEYIRDRLIEAKLTYAFLFDIILSVANGLEDGAR</sequence>
<evidence type="ECO:0000256" key="6">
    <source>
        <dbReference type="ARBA" id="ARBA00022723"/>
    </source>
</evidence>
<dbReference type="AlphaFoldDB" id="A0AA36GH70"/>
<dbReference type="GO" id="GO:0009325">
    <property type="term" value="C:nitrate reductase complex"/>
    <property type="evidence" value="ECO:0007669"/>
    <property type="project" value="InterPro"/>
</dbReference>
<dbReference type="Pfam" id="PF14711">
    <property type="entry name" value="Nitr_red_bet_C"/>
    <property type="match status" value="1"/>
</dbReference>
<keyword evidence="5" id="KW-0004">4Fe-4S</keyword>
<dbReference type="PROSITE" id="PS51379">
    <property type="entry name" value="4FE4S_FER_2"/>
    <property type="match status" value="2"/>
</dbReference>
<keyword evidence="4" id="KW-0813">Transport</keyword>
<dbReference type="Proteomes" id="UP001176961">
    <property type="component" value="Unassembled WGS sequence"/>
</dbReference>
<keyword evidence="9" id="KW-0408">Iron</keyword>
<comment type="subcellular location">
    <subcellularLocation>
        <location evidence="3">Cell envelope</location>
    </subcellularLocation>
</comment>
<dbReference type="GO" id="GO:0051539">
    <property type="term" value="F:4 iron, 4 sulfur cluster binding"/>
    <property type="evidence" value="ECO:0007669"/>
    <property type="project" value="UniProtKB-KW"/>
</dbReference>
<dbReference type="Gene3D" id="3.30.70.20">
    <property type="match status" value="2"/>
</dbReference>
<evidence type="ECO:0000256" key="10">
    <source>
        <dbReference type="ARBA" id="ARBA00023014"/>
    </source>
</evidence>
<name>A0AA36GH70_CYLNA</name>
<dbReference type="InterPro" id="IPR036411">
    <property type="entry name" value="TorD-like_sf"/>
</dbReference>
<dbReference type="GO" id="GO:0042128">
    <property type="term" value="P:nitrate assimilation"/>
    <property type="evidence" value="ECO:0007669"/>
    <property type="project" value="UniProtKB-KW"/>
</dbReference>
<dbReference type="InterPro" id="IPR003765">
    <property type="entry name" value="NO3_reductase_chaperone_NarJ"/>
</dbReference>
<keyword evidence="14" id="KW-1185">Reference proteome</keyword>
<evidence type="ECO:0000313" key="13">
    <source>
        <dbReference type="EMBL" id="CAJ0592376.1"/>
    </source>
</evidence>
<keyword evidence="7" id="KW-0677">Repeat</keyword>
<dbReference type="SUPFAM" id="SSF54862">
    <property type="entry name" value="4Fe-4S ferredoxins"/>
    <property type="match status" value="1"/>
</dbReference>
<evidence type="ECO:0000256" key="1">
    <source>
        <dbReference type="ARBA" id="ARBA00001927"/>
    </source>
</evidence>
<feature type="domain" description="4Fe-4S ferredoxin-type" evidence="12">
    <location>
        <begin position="167"/>
        <end position="196"/>
    </location>
</feature>
<dbReference type="GO" id="GO:0051131">
    <property type="term" value="P:chaperone-mediated protein complex assembly"/>
    <property type="evidence" value="ECO:0007669"/>
    <property type="project" value="InterPro"/>
</dbReference>
<evidence type="ECO:0000256" key="9">
    <source>
        <dbReference type="ARBA" id="ARBA00023004"/>
    </source>
</evidence>
<dbReference type="PANTHER" id="PTHR43518:SF1">
    <property type="entry name" value="RESPIRATORY NITRATE REDUCTASE 1 BETA CHAIN"/>
    <property type="match status" value="1"/>
</dbReference>
<evidence type="ECO:0000256" key="7">
    <source>
        <dbReference type="ARBA" id="ARBA00022737"/>
    </source>
</evidence>
<dbReference type="GO" id="GO:0046872">
    <property type="term" value="F:metal ion binding"/>
    <property type="evidence" value="ECO:0007669"/>
    <property type="project" value="UniProtKB-KW"/>
</dbReference>